<dbReference type="RefSeq" id="WP_212698230.1">
    <property type="nucleotide sequence ID" value="NZ_CP058649.1"/>
</dbReference>
<evidence type="ECO:0000313" key="2">
    <source>
        <dbReference type="Proteomes" id="UP000683246"/>
    </source>
</evidence>
<dbReference type="KEGG" id="vpy:HZI73_10725"/>
<organism evidence="1 2">
    <name type="scientific">Vallitalea pronyensis</name>
    <dbReference type="NCBI Taxonomy" id="1348613"/>
    <lineage>
        <taxon>Bacteria</taxon>
        <taxon>Bacillati</taxon>
        <taxon>Bacillota</taxon>
        <taxon>Clostridia</taxon>
        <taxon>Lachnospirales</taxon>
        <taxon>Vallitaleaceae</taxon>
        <taxon>Vallitalea</taxon>
    </lineage>
</organism>
<sequence>MAKKTFEKSIEKMMRDLGMGDYQMYLENRVTELEKELKEIDKSLYHTKRNQLYFEQLKQLGKAGLAIEENINWVAWFENQHMYERGFKDALKFINNAIMLLQSLDD</sequence>
<keyword evidence="2" id="KW-1185">Reference proteome</keyword>
<reference evidence="1" key="1">
    <citation type="submission" date="2020-07" db="EMBL/GenBank/DDBJ databases">
        <title>Vallitalea pronyensis genome.</title>
        <authorList>
            <person name="Postec A."/>
        </authorList>
    </citation>
    <scope>NUCLEOTIDE SEQUENCE</scope>
    <source>
        <strain evidence="1">FatNI3</strain>
    </source>
</reference>
<gene>
    <name evidence="1" type="ORF">HZI73_10725</name>
</gene>
<proteinExistence type="predicted"/>
<protein>
    <submittedName>
        <fullName evidence="1">Uncharacterized protein</fullName>
    </submittedName>
</protein>
<accession>A0A8J8SGG1</accession>
<name>A0A8J8SGG1_9FIRM</name>
<dbReference type="AlphaFoldDB" id="A0A8J8SGG1"/>
<evidence type="ECO:0000313" key="1">
    <source>
        <dbReference type="EMBL" id="QUI22735.1"/>
    </source>
</evidence>
<dbReference type="Proteomes" id="UP000683246">
    <property type="component" value="Chromosome"/>
</dbReference>
<dbReference type="EMBL" id="CP058649">
    <property type="protein sequence ID" value="QUI22735.1"/>
    <property type="molecule type" value="Genomic_DNA"/>
</dbReference>